<dbReference type="Gene3D" id="1.10.260.40">
    <property type="entry name" value="lambda repressor-like DNA-binding domains"/>
    <property type="match status" value="1"/>
</dbReference>
<evidence type="ECO:0000256" key="1">
    <source>
        <dbReference type="ARBA" id="ARBA00004123"/>
    </source>
</evidence>
<dbReference type="SMART" id="SM00389">
    <property type="entry name" value="HOX"/>
    <property type="match status" value="1"/>
</dbReference>
<dbReference type="CDD" id="cd00086">
    <property type="entry name" value="homeodomain"/>
    <property type="match status" value="1"/>
</dbReference>
<dbReference type="OrthoDB" id="6358449at2759"/>
<dbReference type="PROSITE" id="PS51179">
    <property type="entry name" value="POU_3"/>
    <property type="match status" value="1"/>
</dbReference>
<sequence length="314" mass="35877">MGSYALSDNITLYDPLQEPFAAYITFINDDGCKIHVPVPPANRKDLFNLPEASFLEDLNSQLEEECRNMGTHGLSIVVIYRSGIRSVVETQFRILSKSARSPALPGEYALILSTPAQSNRNLRSSQVDSPSKQNEKTARKTVDLSNPRELVEAFIARRNEMKLGQRDVAQSLKLLYNIDRSPTFIHRFETMSLSVSNFVVVRPVIRQWLKDTESVESRDSIVRAVTECDSSRASNKPLRSKPVSTSVTLPKRRARTIMTKHMRKILEATFLQNPVPSREARKELAENMGLDAEVIRVWFCNRRHKERRRFFIPS</sequence>
<keyword evidence="11" id="KW-1185">Reference proteome</keyword>
<dbReference type="GO" id="GO:0000981">
    <property type="term" value="F:DNA-binding transcription factor activity, RNA polymerase II-specific"/>
    <property type="evidence" value="ECO:0007669"/>
    <property type="project" value="InterPro"/>
</dbReference>
<dbReference type="AlphaFoldDB" id="A0A504YA02"/>
<dbReference type="InterPro" id="IPR017970">
    <property type="entry name" value="Homeobox_CS"/>
</dbReference>
<evidence type="ECO:0000256" key="2">
    <source>
        <dbReference type="ARBA" id="ARBA00023125"/>
    </source>
</evidence>
<feature type="compositionally biased region" description="Basic and acidic residues" evidence="7">
    <location>
        <begin position="133"/>
        <end position="142"/>
    </location>
</feature>
<dbReference type="Proteomes" id="UP000316759">
    <property type="component" value="Unassembled WGS sequence"/>
</dbReference>
<dbReference type="InterPro" id="IPR001356">
    <property type="entry name" value="HD"/>
</dbReference>
<reference evidence="10 11" key="1">
    <citation type="submission" date="2019-04" db="EMBL/GenBank/DDBJ databases">
        <title>Annotation for the trematode Fasciola gigantica.</title>
        <authorList>
            <person name="Choi Y.-J."/>
        </authorList>
    </citation>
    <scope>NUCLEOTIDE SEQUENCE [LARGE SCALE GENOMIC DNA]</scope>
    <source>
        <strain evidence="10">Uganda_cow_1</strain>
    </source>
</reference>
<dbReference type="Pfam" id="PF00157">
    <property type="entry name" value="Pou"/>
    <property type="match status" value="1"/>
</dbReference>
<dbReference type="SMART" id="SM00352">
    <property type="entry name" value="POU"/>
    <property type="match status" value="1"/>
</dbReference>
<dbReference type="SUPFAM" id="SSF46689">
    <property type="entry name" value="Homeodomain-like"/>
    <property type="match status" value="1"/>
</dbReference>
<evidence type="ECO:0000256" key="3">
    <source>
        <dbReference type="ARBA" id="ARBA00023155"/>
    </source>
</evidence>
<dbReference type="Pfam" id="PF00046">
    <property type="entry name" value="Homeodomain"/>
    <property type="match status" value="1"/>
</dbReference>
<evidence type="ECO:0000313" key="11">
    <source>
        <dbReference type="Proteomes" id="UP000316759"/>
    </source>
</evidence>
<keyword evidence="3 5" id="KW-0371">Homeobox</keyword>
<evidence type="ECO:0008006" key="12">
    <source>
        <dbReference type="Google" id="ProtNLM"/>
    </source>
</evidence>
<dbReference type="InterPro" id="IPR010982">
    <property type="entry name" value="Lambda_DNA-bd_dom_sf"/>
</dbReference>
<evidence type="ECO:0000256" key="6">
    <source>
        <dbReference type="RuleBase" id="RU000682"/>
    </source>
</evidence>
<feature type="region of interest" description="Disordered" evidence="7">
    <location>
        <begin position="119"/>
        <end position="142"/>
    </location>
</feature>
<dbReference type="GO" id="GO:0005634">
    <property type="term" value="C:nucleus"/>
    <property type="evidence" value="ECO:0007669"/>
    <property type="project" value="UniProtKB-SubCell"/>
</dbReference>
<dbReference type="SUPFAM" id="SSF47413">
    <property type="entry name" value="lambda repressor-like DNA-binding domains"/>
    <property type="match status" value="1"/>
</dbReference>
<dbReference type="InterPro" id="IPR000327">
    <property type="entry name" value="POU_dom"/>
</dbReference>
<organism evidence="10 11">
    <name type="scientific">Fasciola gigantica</name>
    <name type="common">Giant liver fluke</name>
    <dbReference type="NCBI Taxonomy" id="46835"/>
    <lineage>
        <taxon>Eukaryota</taxon>
        <taxon>Metazoa</taxon>
        <taxon>Spiralia</taxon>
        <taxon>Lophotrochozoa</taxon>
        <taxon>Platyhelminthes</taxon>
        <taxon>Trematoda</taxon>
        <taxon>Digenea</taxon>
        <taxon>Plagiorchiida</taxon>
        <taxon>Echinostomata</taxon>
        <taxon>Echinostomatoidea</taxon>
        <taxon>Fasciolidae</taxon>
        <taxon>Fasciola</taxon>
    </lineage>
</organism>
<dbReference type="GO" id="GO:0000978">
    <property type="term" value="F:RNA polymerase II cis-regulatory region sequence-specific DNA binding"/>
    <property type="evidence" value="ECO:0007669"/>
    <property type="project" value="TreeGrafter"/>
</dbReference>
<dbReference type="PANTHER" id="PTHR11636:SF76">
    <property type="entry name" value="PROTEIN NUBBIN"/>
    <property type="match status" value="1"/>
</dbReference>
<comment type="subcellular location">
    <subcellularLocation>
        <location evidence="1 5 6">Nucleus</location>
    </subcellularLocation>
</comment>
<feature type="domain" description="Homeobox" evidence="8">
    <location>
        <begin position="249"/>
        <end position="309"/>
    </location>
</feature>
<dbReference type="InterPro" id="IPR009057">
    <property type="entry name" value="Homeodomain-like_sf"/>
</dbReference>
<dbReference type="PROSITE" id="PS00027">
    <property type="entry name" value="HOMEOBOX_1"/>
    <property type="match status" value="1"/>
</dbReference>
<keyword evidence="2 5" id="KW-0238">DNA-binding</keyword>
<evidence type="ECO:0000256" key="4">
    <source>
        <dbReference type="ARBA" id="ARBA00023242"/>
    </source>
</evidence>
<dbReference type="EMBL" id="SUNJ01013777">
    <property type="protein sequence ID" value="TPP57015.1"/>
    <property type="molecule type" value="Genomic_DNA"/>
</dbReference>
<dbReference type="STRING" id="46835.A0A504YA02"/>
<dbReference type="PROSITE" id="PS50071">
    <property type="entry name" value="HOMEOBOX_2"/>
    <property type="match status" value="1"/>
</dbReference>
<accession>A0A504YA02</accession>
<dbReference type="PANTHER" id="PTHR11636">
    <property type="entry name" value="POU DOMAIN"/>
    <property type="match status" value="1"/>
</dbReference>
<protein>
    <recommendedName>
        <fullName evidence="12">POU domain protein</fullName>
    </recommendedName>
</protein>
<feature type="DNA-binding region" description="Homeobox" evidence="5">
    <location>
        <begin position="251"/>
        <end position="310"/>
    </location>
</feature>
<dbReference type="InterPro" id="IPR013847">
    <property type="entry name" value="POU"/>
</dbReference>
<evidence type="ECO:0000256" key="5">
    <source>
        <dbReference type="PROSITE-ProRule" id="PRU00108"/>
    </source>
</evidence>
<dbReference type="InterPro" id="IPR050255">
    <property type="entry name" value="POU_domain_TF"/>
</dbReference>
<evidence type="ECO:0000313" key="10">
    <source>
        <dbReference type="EMBL" id="TPP57015.1"/>
    </source>
</evidence>
<evidence type="ECO:0000256" key="7">
    <source>
        <dbReference type="SAM" id="MobiDB-lite"/>
    </source>
</evidence>
<evidence type="ECO:0000259" key="8">
    <source>
        <dbReference type="PROSITE" id="PS50071"/>
    </source>
</evidence>
<dbReference type="PRINTS" id="PR00028">
    <property type="entry name" value="POUDOMAIN"/>
</dbReference>
<comment type="caution">
    <text evidence="10">The sequence shown here is derived from an EMBL/GenBank/DDBJ whole genome shotgun (WGS) entry which is preliminary data.</text>
</comment>
<keyword evidence="4 5" id="KW-0539">Nucleus</keyword>
<feature type="compositionally biased region" description="Polar residues" evidence="7">
    <location>
        <begin position="119"/>
        <end position="132"/>
    </location>
</feature>
<feature type="domain" description="POU-specific" evidence="9">
    <location>
        <begin position="139"/>
        <end position="213"/>
    </location>
</feature>
<dbReference type="Gene3D" id="1.10.10.60">
    <property type="entry name" value="Homeodomain-like"/>
    <property type="match status" value="1"/>
</dbReference>
<gene>
    <name evidence="10" type="ORF">FGIG_08516</name>
</gene>
<proteinExistence type="predicted"/>
<name>A0A504YA02_FASGI</name>
<evidence type="ECO:0000259" key="9">
    <source>
        <dbReference type="PROSITE" id="PS51179"/>
    </source>
</evidence>